<dbReference type="AlphaFoldDB" id="A0A2S2BPN1"/>
<dbReference type="Pfam" id="PF01575">
    <property type="entry name" value="MaoC_dehydratas"/>
    <property type="match status" value="1"/>
</dbReference>
<dbReference type="PANTHER" id="PTHR42993:SF1">
    <property type="entry name" value="MAOC-LIKE DEHYDRATASE DOMAIN-CONTAINING PROTEIN"/>
    <property type="match status" value="1"/>
</dbReference>
<name>A0A2S2BPN1_9NOCA</name>
<accession>A0A2S2BPN1</accession>
<dbReference type="Gene3D" id="3.10.129.10">
    <property type="entry name" value="Hotdog Thioesterase"/>
    <property type="match status" value="1"/>
</dbReference>
<dbReference type="PANTHER" id="PTHR42993">
    <property type="entry name" value="MAOC-LIKE DEHYDRATASE DOMAIN-CONTAINING PROTEIN"/>
    <property type="match status" value="1"/>
</dbReference>
<dbReference type="EMBL" id="CP021354">
    <property type="protein sequence ID" value="AWK70580.1"/>
    <property type="molecule type" value="Genomic_DNA"/>
</dbReference>
<keyword evidence="4" id="KW-1185">Reference proteome</keyword>
<dbReference type="InterPro" id="IPR039375">
    <property type="entry name" value="NodN-like"/>
</dbReference>
<gene>
    <name evidence="3" type="ORF">CBI38_02350</name>
</gene>
<dbReference type="SUPFAM" id="SSF54637">
    <property type="entry name" value="Thioesterase/thiol ester dehydrase-isomerase"/>
    <property type="match status" value="1"/>
</dbReference>
<dbReference type="CDD" id="cd03450">
    <property type="entry name" value="NodN"/>
    <property type="match status" value="1"/>
</dbReference>
<comment type="similarity">
    <text evidence="1">Belongs to the enoyl-CoA hydratase/isomerase family.</text>
</comment>
<feature type="domain" description="MaoC-like" evidence="2">
    <location>
        <begin position="19"/>
        <end position="131"/>
    </location>
</feature>
<protein>
    <submittedName>
        <fullName evidence="3">Enoyl-CoA hydratase</fullName>
    </submittedName>
</protein>
<sequence>MQTEHTTARAVALEDLPTLVGTELGTSSAVQITQQQINLFADATNDHQWIHTDPERAKEGPLGTTIAHGFLTLSLAPSLFWQLIDVVDSEQVINCGIGNARFTAPVPVGSHLRLTAEVTTVKACRGGYQVTSALTMSVDGSERPACVADMTIRFLGSNV</sequence>
<dbReference type="RefSeq" id="WP_109326077.1">
    <property type="nucleotide sequence ID" value="NZ_CP021354.1"/>
</dbReference>
<organism evidence="3 4">
    <name type="scientific">Rhodococcus oxybenzonivorans</name>
    <dbReference type="NCBI Taxonomy" id="1990687"/>
    <lineage>
        <taxon>Bacteria</taxon>
        <taxon>Bacillati</taxon>
        <taxon>Actinomycetota</taxon>
        <taxon>Actinomycetes</taxon>
        <taxon>Mycobacteriales</taxon>
        <taxon>Nocardiaceae</taxon>
        <taxon>Rhodococcus</taxon>
    </lineage>
</organism>
<dbReference type="InterPro" id="IPR002539">
    <property type="entry name" value="MaoC-like_dom"/>
</dbReference>
<evidence type="ECO:0000313" key="3">
    <source>
        <dbReference type="EMBL" id="AWK70580.1"/>
    </source>
</evidence>
<evidence type="ECO:0000259" key="2">
    <source>
        <dbReference type="Pfam" id="PF01575"/>
    </source>
</evidence>
<dbReference type="InterPro" id="IPR029069">
    <property type="entry name" value="HotDog_dom_sf"/>
</dbReference>
<evidence type="ECO:0000256" key="1">
    <source>
        <dbReference type="ARBA" id="ARBA00005254"/>
    </source>
</evidence>
<evidence type="ECO:0000313" key="4">
    <source>
        <dbReference type="Proteomes" id="UP000245711"/>
    </source>
</evidence>
<dbReference type="OrthoDB" id="9801735at2"/>
<proteinExistence type="inferred from homology"/>
<reference evidence="3 4" key="1">
    <citation type="submission" date="2017-05" db="EMBL/GenBank/DDBJ databases">
        <title>Isolation of Rhodococcus sp. S2-17 biodegrading of BP-3.</title>
        <authorList>
            <person name="Lee Y."/>
            <person name="Kim K.H."/>
            <person name="Chun B.H."/>
            <person name="Jung H.S."/>
            <person name="Jeon C.O."/>
        </authorList>
    </citation>
    <scope>NUCLEOTIDE SEQUENCE [LARGE SCALE GENOMIC DNA]</scope>
    <source>
        <strain evidence="3 4">S2-17</strain>
    </source>
</reference>
<dbReference type="Proteomes" id="UP000245711">
    <property type="component" value="Chromosome"/>
</dbReference>
<dbReference type="KEGG" id="roz:CBI38_02350"/>